<dbReference type="Gene3D" id="3.40.630.30">
    <property type="match status" value="1"/>
</dbReference>
<comment type="caution">
    <text evidence="2">The sequence shown here is derived from an EMBL/GenBank/DDBJ whole genome shotgun (WGS) entry which is preliminary data.</text>
</comment>
<dbReference type="Proteomes" id="UP000262621">
    <property type="component" value="Unassembled WGS sequence"/>
</dbReference>
<feature type="region of interest" description="Disordered" evidence="1">
    <location>
        <begin position="172"/>
        <end position="201"/>
    </location>
</feature>
<keyword evidence="3" id="KW-1185">Reference proteome</keyword>
<name>A0A372FR00_9ACTN</name>
<proteinExistence type="predicted"/>
<evidence type="ECO:0000313" key="2">
    <source>
        <dbReference type="EMBL" id="RFS43185.1"/>
    </source>
</evidence>
<sequence length="201" mass="21910">MIAEALHPSPLAEWLVPDDARRARVLAAVAAIWVEHAMFYGEVHLVDDWSAASVCLRRYGPLPPPADYAARLAEAAGPHTDRFAAVHDLLAAAQPDEAHHHLAYLAVRPPFQGTGRGQALMAQVHSRIDHLTMPCWTVTLAAGQRLLTRNGYQPANAITPADGLTLHQMHRPAHRDTTTTGAWPVRAPTADHQPGRAVERP</sequence>
<evidence type="ECO:0000256" key="1">
    <source>
        <dbReference type="SAM" id="MobiDB-lite"/>
    </source>
</evidence>
<dbReference type="GO" id="GO:0016740">
    <property type="term" value="F:transferase activity"/>
    <property type="evidence" value="ECO:0007669"/>
    <property type="project" value="UniProtKB-KW"/>
</dbReference>
<dbReference type="AlphaFoldDB" id="A0A372FR00"/>
<organism evidence="2 3">
    <name type="scientific">Micromonospora craniellae</name>
    <dbReference type="NCBI Taxonomy" id="2294034"/>
    <lineage>
        <taxon>Bacteria</taxon>
        <taxon>Bacillati</taxon>
        <taxon>Actinomycetota</taxon>
        <taxon>Actinomycetes</taxon>
        <taxon>Micromonosporales</taxon>
        <taxon>Micromonosporaceae</taxon>
        <taxon>Micromonospora</taxon>
    </lineage>
</organism>
<dbReference type="SUPFAM" id="SSF55729">
    <property type="entry name" value="Acyl-CoA N-acyltransferases (Nat)"/>
    <property type="match status" value="1"/>
</dbReference>
<gene>
    <name evidence="2" type="ORF">D0Q02_29200</name>
</gene>
<evidence type="ECO:0000313" key="3">
    <source>
        <dbReference type="Proteomes" id="UP000262621"/>
    </source>
</evidence>
<dbReference type="InterPro" id="IPR016181">
    <property type="entry name" value="Acyl_CoA_acyltransferase"/>
</dbReference>
<protein>
    <submittedName>
        <fullName evidence="2">N-acetyltransferase</fullName>
    </submittedName>
</protein>
<keyword evidence="2" id="KW-0808">Transferase</keyword>
<dbReference type="EMBL" id="QVFU01000077">
    <property type="protein sequence ID" value="RFS43185.1"/>
    <property type="molecule type" value="Genomic_DNA"/>
</dbReference>
<accession>A0A372FR00</accession>
<reference evidence="2 3" key="1">
    <citation type="submission" date="2018-08" db="EMBL/GenBank/DDBJ databases">
        <title>Verrucosispora craniellae sp. nov., isolated from a marine sponge in the South China Sea.</title>
        <authorList>
            <person name="Li L."/>
            <person name="Lin H.W."/>
        </authorList>
    </citation>
    <scope>NUCLEOTIDE SEQUENCE [LARGE SCALE GENOMIC DNA]</scope>
    <source>
        <strain evidence="2 3">LHW63014</strain>
    </source>
</reference>